<accession>A0A1G1Y6L7</accession>
<keyword evidence="3" id="KW-0963">Cytoplasm</keyword>
<dbReference type="PANTHER" id="PTHR21139:SF42">
    <property type="entry name" value="TRIOSEPHOSPHATE ISOMERASE"/>
    <property type="match status" value="1"/>
</dbReference>
<sequence>MFQLGVNDAVSLANDLKKVSSNQNELVVCPSFVSLVEVARILKRSKIKLGAQDCFWETKGAYTGEVSPVELREVGCEYVIIGHSERREHFKESDKMVHQKIKAVLAAGLTPIICVGETFDQRSQGATDYVLIRQTINALEGAEVKFGKRIIIAYEPVWVIGTGQAISPEQASLAHQVIRQTLFDLFPAEQVKRDFLIIYGGSVDSSNVSSFTRLDNIDGVLVGAASVRTQDFLALIKSV</sequence>
<dbReference type="InterPro" id="IPR000652">
    <property type="entry name" value="Triosephosphate_isomerase"/>
</dbReference>
<organism evidence="4 5">
    <name type="scientific">Candidatus Buchananbacteria bacterium RIFCSPHIGHO2_02_FULL_38_8</name>
    <dbReference type="NCBI Taxonomy" id="1797538"/>
    <lineage>
        <taxon>Bacteria</taxon>
        <taxon>Candidatus Buchananiibacteriota</taxon>
    </lineage>
</organism>
<dbReference type="GO" id="GO:0046166">
    <property type="term" value="P:glyceraldehyde-3-phosphate biosynthetic process"/>
    <property type="evidence" value="ECO:0007669"/>
    <property type="project" value="TreeGrafter"/>
</dbReference>
<dbReference type="UniPathway" id="UPA00138"/>
<dbReference type="NCBIfam" id="TIGR00419">
    <property type="entry name" value="tim"/>
    <property type="match status" value="1"/>
</dbReference>
<protein>
    <recommendedName>
        <fullName evidence="3">Triosephosphate isomerase</fullName>
        <ecNumber evidence="3">5.3.1.1</ecNumber>
    </recommendedName>
</protein>
<keyword evidence="3" id="KW-0324">Glycolysis</keyword>
<dbReference type="Proteomes" id="UP000178747">
    <property type="component" value="Unassembled WGS sequence"/>
</dbReference>
<dbReference type="SUPFAM" id="SSF51351">
    <property type="entry name" value="Triosephosphate isomerase (TIM)"/>
    <property type="match status" value="1"/>
</dbReference>
<comment type="catalytic activity">
    <reaction evidence="3">
        <text>D-glyceraldehyde 3-phosphate = dihydroxyacetone phosphate</text>
        <dbReference type="Rhea" id="RHEA:18585"/>
        <dbReference type="ChEBI" id="CHEBI:57642"/>
        <dbReference type="ChEBI" id="CHEBI:59776"/>
        <dbReference type="EC" id="5.3.1.1"/>
    </reaction>
</comment>
<comment type="pathway">
    <text evidence="3">Carbohydrate degradation; glycolysis; D-glyceraldehyde 3-phosphate from glycerone phosphate: step 1/1.</text>
</comment>
<dbReference type="UniPathway" id="UPA00109">
    <property type="reaction ID" value="UER00189"/>
</dbReference>
<gene>
    <name evidence="4" type="ORF">A3J62_02480</name>
</gene>
<evidence type="ECO:0000256" key="2">
    <source>
        <dbReference type="ARBA" id="ARBA00023235"/>
    </source>
</evidence>
<evidence type="ECO:0000313" key="4">
    <source>
        <dbReference type="EMBL" id="OGY47995.1"/>
    </source>
</evidence>
<comment type="caution">
    <text evidence="4">The sequence shown here is derived from an EMBL/GenBank/DDBJ whole genome shotgun (WGS) entry which is preliminary data.</text>
</comment>
<dbReference type="PROSITE" id="PS51440">
    <property type="entry name" value="TIM_2"/>
    <property type="match status" value="1"/>
</dbReference>
<dbReference type="Pfam" id="PF00121">
    <property type="entry name" value="TIM"/>
    <property type="match status" value="1"/>
</dbReference>
<dbReference type="CDD" id="cd00311">
    <property type="entry name" value="TIM"/>
    <property type="match status" value="1"/>
</dbReference>
<dbReference type="InterPro" id="IPR013785">
    <property type="entry name" value="Aldolase_TIM"/>
</dbReference>
<proteinExistence type="inferred from homology"/>
<dbReference type="GO" id="GO:0006094">
    <property type="term" value="P:gluconeogenesis"/>
    <property type="evidence" value="ECO:0007669"/>
    <property type="project" value="UniProtKB-UniPathway"/>
</dbReference>
<dbReference type="EMBL" id="MHIH01000001">
    <property type="protein sequence ID" value="OGY47995.1"/>
    <property type="molecule type" value="Genomic_DNA"/>
</dbReference>
<dbReference type="GO" id="GO:0005829">
    <property type="term" value="C:cytosol"/>
    <property type="evidence" value="ECO:0007669"/>
    <property type="project" value="TreeGrafter"/>
</dbReference>
<dbReference type="GO" id="GO:0004807">
    <property type="term" value="F:triose-phosphate isomerase activity"/>
    <property type="evidence" value="ECO:0007669"/>
    <property type="project" value="UniProtKB-UniRule"/>
</dbReference>
<dbReference type="GO" id="GO:0019563">
    <property type="term" value="P:glycerol catabolic process"/>
    <property type="evidence" value="ECO:0007669"/>
    <property type="project" value="TreeGrafter"/>
</dbReference>
<evidence type="ECO:0000256" key="1">
    <source>
        <dbReference type="ARBA" id="ARBA00007422"/>
    </source>
</evidence>
<dbReference type="PANTHER" id="PTHR21139">
    <property type="entry name" value="TRIOSEPHOSPHATE ISOMERASE"/>
    <property type="match status" value="1"/>
</dbReference>
<evidence type="ECO:0000256" key="3">
    <source>
        <dbReference type="RuleBase" id="RU363013"/>
    </source>
</evidence>
<reference evidence="4 5" key="1">
    <citation type="journal article" date="2016" name="Nat. Commun.">
        <title>Thousands of microbial genomes shed light on interconnected biogeochemical processes in an aquifer system.</title>
        <authorList>
            <person name="Anantharaman K."/>
            <person name="Brown C.T."/>
            <person name="Hug L.A."/>
            <person name="Sharon I."/>
            <person name="Castelle C.J."/>
            <person name="Probst A.J."/>
            <person name="Thomas B.C."/>
            <person name="Singh A."/>
            <person name="Wilkins M.J."/>
            <person name="Karaoz U."/>
            <person name="Brodie E.L."/>
            <person name="Williams K.H."/>
            <person name="Hubbard S.S."/>
            <person name="Banfield J.F."/>
        </authorList>
    </citation>
    <scope>NUCLEOTIDE SEQUENCE [LARGE SCALE GENOMIC DNA]</scope>
</reference>
<comment type="similarity">
    <text evidence="1 3">Belongs to the triosephosphate isomerase family.</text>
</comment>
<name>A0A1G1Y6L7_9BACT</name>
<dbReference type="Gene3D" id="3.20.20.70">
    <property type="entry name" value="Aldolase class I"/>
    <property type="match status" value="1"/>
</dbReference>
<comment type="subunit">
    <text evidence="3">Homodimer.</text>
</comment>
<keyword evidence="2 3" id="KW-0413">Isomerase</keyword>
<comment type="subcellular location">
    <subcellularLocation>
        <location evidence="3">Cytoplasm</location>
    </subcellularLocation>
</comment>
<dbReference type="GO" id="GO:0006096">
    <property type="term" value="P:glycolytic process"/>
    <property type="evidence" value="ECO:0007669"/>
    <property type="project" value="UniProtKB-UniRule"/>
</dbReference>
<keyword evidence="3" id="KW-0312">Gluconeogenesis</keyword>
<comment type="pathway">
    <text evidence="3">Carbohydrate biosynthesis; gluconeogenesis.</text>
</comment>
<dbReference type="InterPro" id="IPR035990">
    <property type="entry name" value="TIM_sf"/>
</dbReference>
<dbReference type="EC" id="5.3.1.1" evidence="3"/>
<evidence type="ECO:0000313" key="5">
    <source>
        <dbReference type="Proteomes" id="UP000178747"/>
    </source>
</evidence>
<dbReference type="AlphaFoldDB" id="A0A1G1Y6L7"/>